<evidence type="ECO:0000256" key="2">
    <source>
        <dbReference type="SAM" id="MobiDB-lite"/>
    </source>
</evidence>
<keyword evidence="1" id="KW-0175">Coiled coil</keyword>
<accession>A0A0P1AM37</accession>
<feature type="coiled-coil region" evidence="1">
    <location>
        <begin position="357"/>
        <end position="444"/>
    </location>
</feature>
<feature type="compositionally biased region" description="Basic and acidic residues" evidence="2">
    <location>
        <begin position="1268"/>
        <end position="1284"/>
    </location>
</feature>
<feature type="compositionally biased region" description="Polar residues" evidence="2">
    <location>
        <begin position="52"/>
        <end position="71"/>
    </location>
</feature>
<feature type="transmembrane region" description="Helical" evidence="3">
    <location>
        <begin position="541"/>
        <end position="561"/>
    </location>
</feature>
<keyword evidence="5" id="KW-1185">Reference proteome</keyword>
<evidence type="ECO:0000256" key="1">
    <source>
        <dbReference type="SAM" id="Coils"/>
    </source>
</evidence>
<feature type="transmembrane region" description="Helical" evidence="3">
    <location>
        <begin position="776"/>
        <end position="799"/>
    </location>
</feature>
<feature type="transmembrane region" description="Helical" evidence="3">
    <location>
        <begin position="212"/>
        <end position="234"/>
    </location>
</feature>
<feature type="transmembrane region" description="Helical" evidence="3">
    <location>
        <begin position="132"/>
        <end position="154"/>
    </location>
</feature>
<dbReference type="GO" id="GO:0005886">
    <property type="term" value="C:plasma membrane"/>
    <property type="evidence" value="ECO:0007669"/>
    <property type="project" value="TreeGrafter"/>
</dbReference>
<organism evidence="4 5">
    <name type="scientific">Plasmopara halstedii</name>
    <name type="common">Downy mildew of sunflower</name>
    <dbReference type="NCBI Taxonomy" id="4781"/>
    <lineage>
        <taxon>Eukaryota</taxon>
        <taxon>Sar</taxon>
        <taxon>Stramenopiles</taxon>
        <taxon>Oomycota</taxon>
        <taxon>Peronosporomycetes</taxon>
        <taxon>Peronosporales</taxon>
        <taxon>Peronosporaceae</taxon>
        <taxon>Plasmopara</taxon>
    </lineage>
</organism>
<sequence>MAENSINCDDSKEVNELNHVDNVDNGDQIIDQEIQESKVPDLEIQTIEKVQLSDSPQPSPRQQAATSNASRYHSYRQGMTRAERLKIMINQAKLKARKVRLGEGMKSVFRASMDDIGALGIGMQLYFMLTKYLSVVFLCMGLISLPAVVVNMYGHGITSKLVDPLQLAYSSIGNGGVNDDTAASVRNCLPIGDIDCTWKTVDTPLTSNPKTVTWIITLTDVVYSFFFLCFLLFYSYRATIAIQEHQTKHLTPARYSVLVRGLPKDATEREILEHFNTRYDLTKPESYCKLWFGCCWGRRHLVKHSHSSNAINRNVVSNVDHLEHSTTISKEFYKNTWIAEVSVAHPTGGLLRAYLSTKHLGEKKEEIEALIQTLEDEKRLYPTEFQPADEKLIHASRKKLEKLHSRLAKHEREIEIIKHVVPKSDKMQEKKKRMEMKAKNATSKEKLAAAALAAKTAATNTQQAFNWEACECAFVVFNNLESRRRCLQDYRNSTRYLSRKWQPKELRYHGFPLIVTTAPEPSNILWENLEVTNRGRFYRQFVTNLITVMLLVISCAIISAAQTTQEQFASKSPPEGLCDRALPAVYYADTSFAFNAQKKTIPWTLMWDSSRTCTIDKSGEARYYISYSNHIVNNLNTSKISYGPEYRNPKRCVDSCISDSSSDICHTLPCFYYNDLVRMKGFTCQAYEASHVLSCFCSTQLLESIQKYGFINGSKRLWTILPCRGFTKDYLLKNAFTLLAAGIVVIVNSLLKTILRMFAVFERHTSESTKIIRVAIRMFGAQFLNTAVIVMIVNASFGLRTVPVVKELLGGKFRDFERGWYPTVGMGIATTMLLNAFLPQITLLVQMWLVSPLLQWYKRRAIRTQAKMDKLYAGPTFDISLRYPMVLNTVFVTMVFCGGSPVLLYIAVVAATGIYWLDKLSILYLYSVKTTYDEILGEVTLQVLPWTLALHLGFSAWMYGNPDLLQGTMLDLPWLLKTIGLSSVVKQHPNATADELYEILTNEVEKYDVLGPHGLLVKIIYSHVMLMTVLCLIVTLSLLLYTIFGTIVFVVLRQMWTIIKHALLFPVKQILSLCLKIDNQLISKTTKKPSVVYLPEFAEPFVMSVTRPYKADEGLGFHKHLTENTYKVTCIWPEDTLDGLERVAGDPKLTWETMQAPVKSYAIEANEKYRHSVKQVLKAWQIVKKNQKLDISPELVAIDVQLTNPSLEDKVNNKDNKSLDAPIEAIRPEEVVETKISIDEDESLNYVNEKGQDEEREGQVEKGLSTNDVEKKDQDTSNDVKDEGQDIDTLSSEARDESQDMKVVTVEVNGEGQNLEVLSNEVNEEGRCVENSSLEVNEEGRDVNLKSNDVTKEGQDMNVSILEVKEEGHNIKISSLIVNSEGQDTTALPLKVKEEDQEIEVSSNGVKEESQDSEFSSLEVKDEGEDVEVSSNEGEDFEVISKESEEGEQKINVESSEAKEESQDIAVSSLVVQEDGEDFKVSLKDAEEGDEDITVPSLEAEEEGHDIEASLDGVNEENQVVEVSSLEVKDEGKDIATLNEGGAFGVCLNHAEEEDQDINVPCQVADVEVQDSAVSSLTVQEVGEDFGVSLKDAEEGDRDITVPSLEAEEEGHGIEASSNGVKEESQDVKVSSLEVKDEGRDVEVSLNEGEDYGVLFKESEGSEQENNVQLSEAKEESQDNEVSTLEAKEEGHDIEASSNGDKEESQVVEVSSLEVKDEGGDVELSLNDDENEGKNDVQEEIKGFEGQNVEAFAIEPKRMR</sequence>
<evidence type="ECO:0008006" key="6">
    <source>
        <dbReference type="Google" id="ProtNLM"/>
    </source>
</evidence>
<reference evidence="5" key="1">
    <citation type="submission" date="2014-09" db="EMBL/GenBank/DDBJ databases">
        <authorList>
            <person name="Sharma Rahul"/>
            <person name="Thines Marco"/>
        </authorList>
    </citation>
    <scope>NUCLEOTIDE SEQUENCE [LARGE SCALE GENOMIC DNA]</scope>
</reference>
<feature type="region of interest" description="Disordered" evidence="2">
    <location>
        <begin position="50"/>
        <end position="74"/>
    </location>
</feature>
<dbReference type="PANTHER" id="PTHR13018:SF5">
    <property type="entry name" value="RE44586P"/>
    <property type="match status" value="1"/>
</dbReference>
<dbReference type="EMBL" id="CCYD01000645">
    <property type="protein sequence ID" value="CEG42401.1"/>
    <property type="molecule type" value="Genomic_DNA"/>
</dbReference>
<dbReference type="PANTHER" id="PTHR13018">
    <property type="entry name" value="PROBABLE MEMBRANE PROTEIN DUF221-RELATED"/>
    <property type="match status" value="1"/>
</dbReference>
<dbReference type="GeneID" id="36407735"/>
<feature type="compositionally biased region" description="Basic and acidic residues" evidence="2">
    <location>
        <begin position="1439"/>
        <end position="1462"/>
    </location>
</feature>
<keyword evidence="3" id="KW-1133">Transmembrane helix</keyword>
<dbReference type="GO" id="GO:0005227">
    <property type="term" value="F:calcium-activated cation channel activity"/>
    <property type="evidence" value="ECO:0007669"/>
    <property type="project" value="InterPro"/>
</dbReference>
<evidence type="ECO:0000313" key="4">
    <source>
        <dbReference type="EMBL" id="CEG42401.1"/>
    </source>
</evidence>
<feature type="transmembrane region" description="Helical" evidence="3">
    <location>
        <begin position="902"/>
        <end position="927"/>
    </location>
</feature>
<name>A0A0P1AM37_PLAHL</name>
<dbReference type="Proteomes" id="UP000054928">
    <property type="component" value="Unassembled WGS sequence"/>
</dbReference>
<keyword evidence="3" id="KW-0472">Membrane</keyword>
<feature type="compositionally biased region" description="Basic and acidic residues" evidence="2">
    <location>
        <begin position="1250"/>
        <end position="1260"/>
    </location>
</feature>
<keyword evidence="3" id="KW-0812">Transmembrane</keyword>
<dbReference type="STRING" id="4781.A0A0P1AM37"/>
<feature type="compositionally biased region" description="Basic and acidic residues" evidence="2">
    <location>
        <begin position="1634"/>
        <end position="1643"/>
    </location>
</feature>
<evidence type="ECO:0000313" key="5">
    <source>
        <dbReference type="Proteomes" id="UP000054928"/>
    </source>
</evidence>
<feature type="compositionally biased region" description="Acidic residues" evidence="2">
    <location>
        <begin position="1422"/>
        <end position="1438"/>
    </location>
</feature>
<evidence type="ECO:0000256" key="3">
    <source>
        <dbReference type="SAM" id="Phobius"/>
    </source>
</evidence>
<dbReference type="InterPro" id="IPR045122">
    <property type="entry name" value="Csc1-like"/>
</dbReference>
<feature type="transmembrane region" description="Helical" evidence="3">
    <location>
        <begin position="939"/>
        <end position="960"/>
    </location>
</feature>
<dbReference type="RefSeq" id="XP_024578770.1">
    <property type="nucleotide sequence ID" value="XM_024728277.1"/>
</dbReference>
<protein>
    <recommendedName>
        <fullName evidence="6">CSC1/OSCA1-like 7TM region domain-containing protein</fullName>
    </recommendedName>
</protein>
<feature type="region of interest" description="Disordered" evidence="2">
    <location>
        <begin position="1588"/>
        <end position="1736"/>
    </location>
</feature>
<feature type="compositionally biased region" description="Basic and acidic residues" evidence="2">
    <location>
        <begin position="1686"/>
        <end position="1705"/>
    </location>
</feature>
<feature type="region of interest" description="Disordered" evidence="2">
    <location>
        <begin position="1393"/>
        <end position="1465"/>
    </location>
</feature>
<feature type="transmembrane region" description="Helical" evidence="3">
    <location>
        <begin position="735"/>
        <end position="755"/>
    </location>
</feature>
<feature type="transmembrane region" description="Helical" evidence="3">
    <location>
        <begin position="1019"/>
        <end position="1052"/>
    </location>
</feature>
<proteinExistence type="predicted"/>
<feature type="transmembrane region" description="Helical" evidence="3">
    <location>
        <begin position="819"/>
        <end position="850"/>
    </location>
</feature>
<feature type="region of interest" description="Disordered" evidence="2">
    <location>
        <begin position="1243"/>
        <end position="1300"/>
    </location>
</feature>
<dbReference type="OrthoDB" id="192629at2759"/>